<keyword evidence="7" id="KW-0175">Coiled coil</keyword>
<feature type="transmembrane region" description="Helical" evidence="8">
    <location>
        <begin position="100"/>
        <end position="123"/>
    </location>
</feature>
<dbReference type="EMBL" id="JAHLOQ010000038">
    <property type="protein sequence ID" value="MBU5337099.1"/>
    <property type="molecule type" value="Genomic_DNA"/>
</dbReference>
<evidence type="ECO:0000256" key="7">
    <source>
        <dbReference type="SAM" id="Coils"/>
    </source>
</evidence>
<evidence type="ECO:0000256" key="3">
    <source>
        <dbReference type="ARBA" id="ARBA00022692"/>
    </source>
</evidence>
<evidence type="ECO:0000256" key="6">
    <source>
        <dbReference type="RuleBase" id="RU004057"/>
    </source>
</evidence>
<accession>A0ABS6DZ88</accession>
<feature type="coiled-coil region" evidence="7">
    <location>
        <begin position="420"/>
        <end position="458"/>
    </location>
</feature>
<comment type="subcellular location">
    <subcellularLocation>
        <location evidence="1">Cell membrane</location>
        <topology evidence="1">Multi-pass membrane protein</topology>
    </subcellularLocation>
    <subcellularLocation>
        <location evidence="6">Membrane</location>
        <topology evidence="6">Multi-pass membrane protein</topology>
    </subcellularLocation>
</comment>
<feature type="domain" description="MotA/TolQ/ExbB proton channel" evidence="9">
    <location>
        <begin position="75"/>
        <end position="183"/>
    </location>
</feature>
<dbReference type="RefSeq" id="WP_216571331.1">
    <property type="nucleotide sequence ID" value="NZ_JAHLOQ010000038.1"/>
</dbReference>
<evidence type="ECO:0000256" key="4">
    <source>
        <dbReference type="ARBA" id="ARBA00022989"/>
    </source>
</evidence>
<dbReference type="Proteomes" id="UP001196301">
    <property type="component" value="Unassembled WGS sequence"/>
</dbReference>
<dbReference type="Pfam" id="PF01618">
    <property type="entry name" value="MotA_ExbB"/>
    <property type="match status" value="1"/>
</dbReference>
<feature type="transmembrane region" description="Helical" evidence="8">
    <location>
        <begin position="6"/>
        <end position="26"/>
    </location>
</feature>
<organism evidence="10 11">
    <name type="scientific">Intestinibacter bartlettii</name>
    <dbReference type="NCBI Taxonomy" id="261299"/>
    <lineage>
        <taxon>Bacteria</taxon>
        <taxon>Bacillati</taxon>
        <taxon>Bacillota</taxon>
        <taxon>Clostridia</taxon>
        <taxon>Peptostreptococcales</taxon>
        <taxon>Peptostreptococcaceae</taxon>
        <taxon>Intestinibacter</taxon>
    </lineage>
</organism>
<comment type="similarity">
    <text evidence="6">Belongs to the exbB/tolQ family.</text>
</comment>
<evidence type="ECO:0000313" key="11">
    <source>
        <dbReference type="Proteomes" id="UP001196301"/>
    </source>
</evidence>
<evidence type="ECO:0000259" key="9">
    <source>
        <dbReference type="Pfam" id="PF01618"/>
    </source>
</evidence>
<keyword evidence="11" id="KW-1185">Reference proteome</keyword>
<keyword evidence="5 8" id="KW-0472">Membrane</keyword>
<name>A0ABS6DZ88_9FIRM</name>
<evidence type="ECO:0000256" key="5">
    <source>
        <dbReference type="ARBA" id="ARBA00023136"/>
    </source>
</evidence>
<keyword evidence="2" id="KW-1003">Cell membrane</keyword>
<keyword evidence="6" id="KW-0813">Transport</keyword>
<dbReference type="InterPro" id="IPR002898">
    <property type="entry name" value="MotA_ExbB_proton_chnl"/>
</dbReference>
<evidence type="ECO:0000313" key="10">
    <source>
        <dbReference type="EMBL" id="MBU5337099.1"/>
    </source>
</evidence>
<keyword evidence="6" id="KW-0653">Protein transport</keyword>
<comment type="caution">
    <text evidence="10">The sequence shown here is derived from an EMBL/GenBank/DDBJ whole genome shotgun (WGS) entry which is preliminary data.</text>
</comment>
<evidence type="ECO:0000256" key="1">
    <source>
        <dbReference type="ARBA" id="ARBA00004651"/>
    </source>
</evidence>
<keyword evidence="4 8" id="KW-1133">Transmembrane helix</keyword>
<sequence length="485" mass="54793">MNLNFIVTAISVVVCIFIIIDILYYFKSSSKVNKYFKEMLDDFYENKDNGEFKNDSLNKIKSEFISSLYGVVNVNTQVIIEKNLYPEDNKLRKEEARLDYFISLATTLGLLGTFIGLTCAIISMSISISSADVESFIQDLKPAMYSMGGAFTTSIFGLIASIIMNIFGTGYKITKQNLIDAIEDNLDNEEAKKKFSDSQAMIGKMDEMVRAINIMGANVKKSSEEMNNLVKDIGVLNDEIKGFNSNIEKNSSNLIEATNNFEKVVDKFEKPLSEFRFSMDKFVTSYKGLDEKTEILSDVVDKSLSKSIDKLITFFDENTKQQMKFIEENNGVQKETIKSMNIVSDVINDNLTNLKDTYTELSHVITTMQEKVTDQQNNLNNVSNKLGNILDKLESEVSDLAGKVSSKTAKSIQEATDKSSEKMVKELQHVTDKLAEQLEEITKQFNKIQQEQQGENEATLKLMKETIQSIYTQVSELQKMNLVNA</sequence>
<evidence type="ECO:0000256" key="2">
    <source>
        <dbReference type="ARBA" id="ARBA00022475"/>
    </source>
</evidence>
<proteinExistence type="inferred from homology"/>
<feature type="coiled-coil region" evidence="7">
    <location>
        <begin position="172"/>
        <end position="239"/>
    </location>
</feature>
<keyword evidence="3 8" id="KW-0812">Transmembrane</keyword>
<protein>
    <submittedName>
        <fullName evidence="10">MotA/TolQ/ExbB proton channel family protein</fullName>
    </submittedName>
</protein>
<feature type="transmembrane region" description="Helical" evidence="8">
    <location>
        <begin position="143"/>
        <end position="167"/>
    </location>
</feature>
<reference evidence="10 11" key="1">
    <citation type="submission" date="2021-06" db="EMBL/GenBank/DDBJ databases">
        <authorList>
            <person name="Sun Q."/>
            <person name="Li D."/>
        </authorList>
    </citation>
    <scope>NUCLEOTIDE SEQUENCE [LARGE SCALE GENOMIC DNA]</scope>
    <source>
        <strain evidence="10 11">N19</strain>
    </source>
</reference>
<evidence type="ECO:0000256" key="8">
    <source>
        <dbReference type="SAM" id="Phobius"/>
    </source>
</evidence>
<gene>
    <name evidence="10" type="ORF">KQI20_11665</name>
</gene>